<feature type="compositionally biased region" description="Basic and acidic residues" evidence="19">
    <location>
        <begin position="81"/>
        <end position="97"/>
    </location>
</feature>
<evidence type="ECO:0000256" key="9">
    <source>
        <dbReference type="ARBA" id="ARBA00022679"/>
    </source>
</evidence>
<evidence type="ECO:0000256" key="19">
    <source>
        <dbReference type="SAM" id="MobiDB-lite"/>
    </source>
</evidence>
<sequence length="543" mass="61298">MAPAMLHKGLPAAGRGLARYSAAAAIRTNTIRAHQISAFPVTATIHSAVTRERPVFLHQFNSLRTYGTSTDNNNKSTGSEAAKKKEEASEDATKVDNAEATVQATSTPSPPAYDEAAGPPAYDWEEDGNFNIEKFADLPYTNFGVNQHIVIEKEFKECLRQVLWQFRAPVRYAFAYGSGVFPQSKKGKDIATEDQMKSVHPKAPLPVQKAQNGEPKMIDFIFGVTHTQHFHSLNMNQHRDHYSSLASLGSGAVSFVQDRMGAGVYFNTHVTVDGLLIKYGVVSLDTLKKDLRDWNTLYLAGRLHKPVKILRDDPQVRMANQINLLGAVRTALLMLPEKFTEYDLYATIAGISYLGDPRMAFPTENPRKVANIVDHNMQNFRRLYAPLIESLPNTEFDDPACKTLDWISTEKGRIMPIRQDMNPVKRGNMVRRLPKEFRSKIYFKYQEKYKIPQLEFDTMMEESTNEDTNSFKRQQGGSFEQRIAQDDPEELRSIVRSVIRNTIKWPSTTQSLKGPLTAGFRKTFRYVGEKIGKYRQGSKAGKT</sequence>
<evidence type="ECO:0000256" key="16">
    <source>
        <dbReference type="ARBA" id="ARBA00023209"/>
    </source>
</evidence>
<dbReference type="PANTHER" id="PTHR13619">
    <property type="entry name" value="PHOSPHATIDATE CYTIDYLYLTRANSFERASE, MITOCHONDRIAL"/>
    <property type="match status" value="1"/>
</dbReference>
<comment type="pathway">
    <text evidence="4">Lipid metabolism.</text>
</comment>
<dbReference type="PIRSF" id="PIRSF028840">
    <property type="entry name" value="Mmp37"/>
    <property type="match status" value="1"/>
</dbReference>
<dbReference type="EMBL" id="JAQQWK010000002">
    <property type="protein sequence ID" value="KAK8051784.1"/>
    <property type="molecule type" value="Genomic_DNA"/>
</dbReference>
<dbReference type="Proteomes" id="UP001444661">
    <property type="component" value="Unassembled WGS sequence"/>
</dbReference>
<evidence type="ECO:0000256" key="2">
    <source>
        <dbReference type="ARBA" id="ARBA00004443"/>
    </source>
</evidence>
<organism evidence="20 21">
    <name type="scientific">Apiospora rasikravindrae</name>
    <dbReference type="NCBI Taxonomy" id="990691"/>
    <lineage>
        <taxon>Eukaryota</taxon>
        <taxon>Fungi</taxon>
        <taxon>Dikarya</taxon>
        <taxon>Ascomycota</taxon>
        <taxon>Pezizomycotina</taxon>
        <taxon>Sordariomycetes</taxon>
        <taxon>Xylariomycetidae</taxon>
        <taxon>Amphisphaeriales</taxon>
        <taxon>Apiosporaceae</taxon>
        <taxon>Apiospora</taxon>
    </lineage>
</organism>
<keyword evidence="15" id="KW-0472">Membrane</keyword>
<keyword evidence="11" id="KW-0999">Mitochondrion inner membrane</keyword>
<evidence type="ECO:0000256" key="8">
    <source>
        <dbReference type="ARBA" id="ARBA00022516"/>
    </source>
</evidence>
<feature type="region of interest" description="Disordered" evidence="19">
    <location>
        <begin position="66"/>
        <end position="117"/>
    </location>
</feature>
<evidence type="ECO:0000313" key="21">
    <source>
        <dbReference type="Proteomes" id="UP001444661"/>
    </source>
</evidence>
<keyword evidence="9" id="KW-0808">Transferase</keyword>
<keyword evidence="21" id="KW-1185">Reference proteome</keyword>
<comment type="caution">
    <text evidence="20">The sequence shown here is derived from an EMBL/GenBank/DDBJ whole genome shotgun (WGS) entry which is preliminary data.</text>
</comment>
<comment type="cofactor">
    <cofactor evidence="1">
        <name>Mg(2+)</name>
        <dbReference type="ChEBI" id="CHEBI:18420"/>
    </cofactor>
</comment>
<name>A0ABR1U1I2_9PEZI</name>
<evidence type="ECO:0000256" key="1">
    <source>
        <dbReference type="ARBA" id="ARBA00001946"/>
    </source>
</evidence>
<evidence type="ECO:0000256" key="12">
    <source>
        <dbReference type="ARBA" id="ARBA00022842"/>
    </source>
</evidence>
<dbReference type="PANTHER" id="PTHR13619:SF0">
    <property type="entry name" value="PHOSPHATIDATE CYTIDYLYLTRANSFERASE, MITOCHONDRIAL"/>
    <property type="match status" value="1"/>
</dbReference>
<evidence type="ECO:0000256" key="13">
    <source>
        <dbReference type="ARBA" id="ARBA00023098"/>
    </source>
</evidence>
<evidence type="ECO:0000256" key="17">
    <source>
        <dbReference type="ARBA" id="ARBA00023264"/>
    </source>
</evidence>
<accession>A0ABR1U1I2</accession>
<evidence type="ECO:0000256" key="15">
    <source>
        <dbReference type="ARBA" id="ARBA00023136"/>
    </source>
</evidence>
<protein>
    <recommendedName>
        <fullName evidence="7">Phosphatidate cytidylyltransferase, mitochondrial</fullName>
        <ecNumber evidence="6">2.7.7.41</ecNumber>
    </recommendedName>
    <alternativeName>
        <fullName evidence="18">CDP-diacylglycerol synthase</fullName>
    </alternativeName>
</protein>
<dbReference type="Pfam" id="PF09139">
    <property type="entry name" value="Tam41_Mmp37"/>
    <property type="match status" value="1"/>
</dbReference>
<evidence type="ECO:0000256" key="3">
    <source>
        <dbReference type="ARBA" id="ARBA00005119"/>
    </source>
</evidence>
<evidence type="ECO:0000256" key="14">
    <source>
        <dbReference type="ARBA" id="ARBA00023128"/>
    </source>
</evidence>
<evidence type="ECO:0000256" key="10">
    <source>
        <dbReference type="ARBA" id="ARBA00022695"/>
    </source>
</evidence>
<gene>
    <name evidence="20" type="ORF">PG993_003169</name>
</gene>
<evidence type="ECO:0000313" key="20">
    <source>
        <dbReference type="EMBL" id="KAK8051784.1"/>
    </source>
</evidence>
<evidence type="ECO:0000256" key="5">
    <source>
        <dbReference type="ARBA" id="ARBA00005458"/>
    </source>
</evidence>
<comment type="pathway">
    <text evidence="3">Phospholipid metabolism; CDP-diacylglycerol biosynthesis; CDP-diacylglycerol from sn-glycerol 3-phosphate: step 3/3.</text>
</comment>
<proteinExistence type="inferred from homology"/>
<evidence type="ECO:0000256" key="18">
    <source>
        <dbReference type="ARBA" id="ARBA00029893"/>
    </source>
</evidence>
<keyword evidence="10" id="KW-0548">Nucleotidyltransferase</keyword>
<evidence type="ECO:0000256" key="11">
    <source>
        <dbReference type="ARBA" id="ARBA00022792"/>
    </source>
</evidence>
<keyword evidence="16" id="KW-0594">Phospholipid biosynthesis</keyword>
<keyword evidence="12" id="KW-0460">Magnesium</keyword>
<evidence type="ECO:0000256" key="7">
    <source>
        <dbReference type="ARBA" id="ARBA00018337"/>
    </source>
</evidence>
<dbReference type="InterPro" id="IPR015222">
    <property type="entry name" value="Tam41"/>
</dbReference>
<keyword evidence="17" id="KW-1208">Phospholipid metabolism</keyword>
<dbReference type="EC" id="2.7.7.41" evidence="6"/>
<feature type="compositionally biased region" description="Polar residues" evidence="19">
    <location>
        <begin position="66"/>
        <end position="79"/>
    </location>
</feature>
<comment type="similarity">
    <text evidence="5">Belongs to the TAM41 family.</text>
</comment>
<keyword evidence="14" id="KW-0496">Mitochondrion</keyword>
<keyword evidence="8" id="KW-0444">Lipid biosynthesis</keyword>
<evidence type="ECO:0000256" key="6">
    <source>
        <dbReference type="ARBA" id="ARBA00012487"/>
    </source>
</evidence>
<comment type="subcellular location">
    <subcellularLocation>
        <location evidence="2">Mitochondrion inner membrane</location>
        <topology evidence="2">Peripheral membrane protein</topology>
        <orientation evidence="2">Matrix side</orientation>
    </subcellularLocation>
</comment>
<reference evidence="20 21" key="1">
    <citation type="submission" date="2023-01" db="EMBL/GenBank/DDBJ databases">
        <title>Analysis of 21 Apiospora genomes using comparative genomics revels a genus with tremendous synthesis potential of carbohydrate active enzymes and secondary metabolites.</title>
        <authorList>
            <person name="Sorensen T."/>
        </authorList>
    </citation>
    <scope>NUCLEOTIDE SEQUENCE [LARGE SCALE GENOMIC DNA]</scope>
    <source>
        <strain evidence="20 21">CBS 33761</strain>
    </source>
</reference>
<keyword evidence="13" id="KW-0443">Lipid metabolism</keyword>
<evidence type="ECO:0000256" key="4">
    <source>
        <dbReference type="ARBA" id="ARBA00005189"/>
    </source>
</evidence>